<dbReference type="GO" id="GO:0005524">
    <property type="term" value="F:ATP binding"/>
    <property type="evidence" value="ECO:0007669"/>
    <property type="project" value="InterPro"/>
</dbReference>
<feature type="compositionally biased region" description="Polar residues" evidence="1">
    <location>
        <begin position="258"/>
        <end position="268"/>
    </location>
</feature>
<reference evidence="3" key="1">
    <citation type="journal article" date="2020" name="Stud. Mycol.">
        <title>101 Dothideomycetes genomes: a test case for predicting lifestyles and emergence of pathogens.</title>
        <authorList>
            <person name="Haridas S."/>
            <person name="Albert R."/>
            <person name="Binder M."/>
            <person name="Bloem J."/>
            <person name="Labutti K."/>
            <person name="Salamov A."/>
            <person name="Andreopoulos B."/>
            <person name="Baker S."/>
            <person name="Barry K."/>
            <person name="Bills G."/>
            <person name="Bluhm B."/>
            <person name="Cannon C."/>
            <person name="Castanera R."/>
            <person name="Culley D."/>
            <person name="Daum C."/>
            <person name="Ezra D."/>
            <person name="Gonzalez J."/>
            <person name="Henrissat B."/>
            <person name="Kuo A."/>
            <person name="Liang C."/>
            <person name="Lipzen A."/>
            <person name="Lutzoni F."/>
            <person name="Magnuson J."/>
            <person name="Mondo S."/>
            <person name="Nolan M."/>
            <person name="Ohm R."/>
            <person name="Pangilinan J."/>
            <person name="Park H.-J."/>
            <person name="Ramirez L."/>
            <person name="Alfaro M."/>
            <person name="Sun H."/>
            <person name="Tritt A."/>
            <person name="Yoshinaga Y."/>
            <person name="Zwiers L.-H."/>
            <person name="Turgeon B."/>
            <person name="Goodwin S."/>
            <person name="Spatafora J."/>
            <person name="Crous P."/>
            <person name="Grigoriev I."/>
        </authorList>
    </citation>
    <scope>NUCLEOTIDE SEQUENCE</scope>
    <source>
        <strain evidence="3">CBS 260.36</strain>
    </source>
</reference>
<dbReference type="Proteomes" id="UP000799439">
    <property type="component" value="Unassembled WGS sequence"/>
</dbReference>
<organism evidence="3 4">
    <name type="scientific">Myriangium duriaei CBS 260.36</name>
    <dbReference type="NCBI Taxonomy" id="1168546"/>
    <lineage>
        <taxon>Eukaryota</taxon>
        <taxon>Fungi</taxon>
        <taxon>Dikarya</taxon>
        <taxon>Ascomycota</taxon>
        <taxon>Pezizomycotina</taxon>
        <taxon>Dothideomycetes</taxon>
        <taxon>Dothideomycetidae</taxon>
        <taxon>Myriangiales</taxon>
        <taxon>Myriangiaceae</taxon>
        <taxon>Myriangium</taxon>
    </lineage>
</organism>
<protein>
    <recommendedName>
        <fullName evidence="2">Protein kinase domain-containing protein</fullName>
    </recommendedName>
</protein>
<dbReference type="InterPro" id="IPR038305">
    <property type="entry name" value="HeLo_sf"/>
</dbReference>
<sequence length="637" mass="72090">MDPGTALGVASLALDLFDKCVQGFFLLIEAHNFGKVGNGLIIRLSQLELRLTNWAENVGLLQTGKLDPRLNVAVIEEFLTHLASTLSDIDSLSSRYHFKLAADPPADVKKELETKAISSLSLDTRSPVCSAISEQTRNSMRIRAKALHKLNPLPKRLWWAYCDQDKFRELVNTVRDMVEDLEAMLPTLQFKDLILFHERIERRLIAQSEDLEDLKAIKQALSDKRTSQQRLPLGNERLEFHTRSLLSAAEVKTERLQLQRSTDNNTNGEPDGDLVPGRLAPLSVDHLTSQKPLTYSKEICTALYNNEPVLVEWQPFHHPDSKIRTQLMRRNEILALLLHAEKHEAFRSLRCRGIAHDPALEKIAFIFDFPPDPSPSTATISLRELLSAKQLAPPSVSDRIALALAVTRSIRMFHTTGWLHKNIRSENILFFTSDTQRNKYQSIPFSTPVLVGFANARQDAPGGISVQYEVESENALLRDIYRHPESFGFSDLRYRDSVFEPGMDLYALGTVLVEIAEWKPLSRLLAKDVVDVHEVWKESDRCLSRGQVVDTVERVHAFLLKCIGKYDNDEMRRSSTSIQVGFRMGEIYRKVCAWCLVGRKPPFGNLHGITNDDFEIMSSLSLDVVENATALLESCII</sequence>
<accession>A0A9P4MHE8</accession>
<dbReference type="Pfam" id="PF14479">
    <property type="entry name" value="HeLo"/>
    <property type="match status" value="1"/>
</dbReference>
<dbReference type="SUPFAM" id="SSF56112">
    <property type="entry name" value="Protein kinase-like (PK-like)"/>
    <property type="match status" value="1"/>
</dbReference>
<dbReference type="InterPro" id="IPR000719">
    <property type="entry name" value="Prot_kinase_dom"/>
</dbReference>
<feature type="region of interest" description="Disordered" evidence="1">
    <location>
        <begin position="255"/>
        <end position="277"/>
    </location>
</feature>
<name>A0A9P4MHE8_9PEZI</name>
<dbReference type="Gene3D" id="1.10.510.10">
    <property type="entry name" value="Transferase(Phosphotransferase) domain 1"/>
    <property type="match status" value="1"/>
</dbReference>
<proteinExistence type="predicted"/>
<evidence type="ECO:0000259" key="2">
    <source>
        <dbReference type="PROSITE" id="PS50011"/>
    </source>
</evidence>
<keyword evidence="4" id="KW-1185">Reference proteome</keyword>
<dbReference type="InterPro" id="IPR029498">
    <property type="entry name" value="HeLo_dom"/>
</dbReference>
<dbReference type="GO" id="GO:0004672">
    <property type="term" value="F:protein kinase activity"/>
    <property type="evidence" value="ECO:0007669"/>
    <property type="project" value="InterPro"/>
</dbReference>
<dbReference type="PANTHER" id="PTHR37542:SF3">
    <property type="entry name" value="PRION-INHIBITION AND PROPAGATION HELO DOMAIN-CONTAINING PROTEIN"/>
    <property type="match status" value="1"/>
</dbReference>
<feature type="domain" description="Protein kinase" evidence="2">
    <location>
        <begin position="240"/>
        <end position="582"/>
    </location>
</feature>
<dbReference type="Gene3D" id="1.20.120.1020">
    <property type="entry name" value="Prion-inhibition and propagation, HeLo domain"/>
    <property type="match status" value="1"/>
</dbReference>
<evidence type="ECO:0000256" key="1">
    <source>
        <dbReference type="SAM" id="MobiDB-lite"/>
    </source>
</evidence>
<evidence type="ECO:0000313" key="3">
    <source>
        <dbReference type="EMBL" id="KAF2147806.1"/>
    </source>
</evidence>
<dbReference type="PANTHER" id="PTHR37542">
    <property type="entry name" value="HELO DOMAIN-CONTAINING PROTEIN-RELATED"/>
    <property type="match status" value="1"/>
</dbReference>
<dbReference type="PROSITE" id="PS50011">
    <property type="entry name" value="PROTEIN_KINASE_DOM"/>
    <property type="match status" value="1"/>
</dbReference>
<dbReference type="AlphaFoldDB" id="A0A9P4MHE8"/>
<dbReference type="InterPro" id="IPR011009">
    <property type="entry name" value="Kinase-like_dom_sf"/>
</dbReference>
<dbReference type="EMBL" id="ML996095">
    <property type="protein sequence ID" value="KAF2147806.1"/>
    <property type="molecule type" value="Genomic_DNA"/>
</dbReference>
<gene>
    <name evidence="3" type="ORF">K461DRAFT_298421</name>
</gene>
<comment type="caution">
    <text evidence="3">The sequence shown here is derived from an EMBL/GenBank/DDBJ whole genome shotgun (WGS) entry which is preliminary data.</text>
</comment>
<dbReference type="OrthoDB" id="1911848at2759"/>
<evidence type="ECO:0000313" key="4">
    <source>
        <dbReference type="Proteomes" id="UP000799439"/>
    </source>
</evidence>